<dbReference type="InterPro" id="IPR011051">
    <property type="entry name" value="RmlC_Cupin_sf"/>
</dbReference>
<proteinExistence type="predicted"/>
<evidence type="ECO:0000313" key="3">
    <source>
        <dbReference type="Proteomes" id="UP000003490"/>
    </source>
</evidence>
<name>A7VV65_9FIRM</name>
<protein>
    <recommendedName>
        <fullName evidence="5">Cupin domain protein</fullName>
    </recommendedName>
</protein>
<dbReference type="Proteomes" id="UP000220611">
    <property type="component" value="Unassembled WGS sequence"/>
</dbReference>
<dbReference type="EMBL" id="NOXF01000012">
    <property type="protein sequence ID" value="PEQ23659.1"/>
    <property type="molecule type" value="Genomic_DNA"/>
</dbReference>
<reference evidence="1 3" key="1">
    <citation type="submission" date="2007-08" db="EMBL/GenBank/DDBJ databases">
        <title>Draft genome sequence of Clostridium leptum (DSM 753).</title>
        <authorList>
            <person name="Sudarsanam P."/>
            <person name="Ley R."/>
            <person name="Guruge J."/>
            <person name="Turnbaugh P.J."/>
            <person name="Mahowald M."/>
            <person name="Liep D."/>
            <person name="Gordon J."/>
        </authorList>
    </citation>
    <scope>NUCLEOTIDE SEQUENCE [LARGE SCALE GENOMIC DNA]</scope>
    <source>
        <strain evidence="1 3">DSM 753</strain>
    </source>
</reference>
<evidence type="ECO:0008006" key="5">
    <source>
        <dbReference type="Google" id="ProtNLM"/>
    </source>
</evidence>
<gene>
    <name evidence="2" type="ORF">CH238_12530</name>
    <name evidence="1" type="ORF">CLOLEP_02470</name>
</gene>
<dbReference type="HOGENOM" id="CLU_1737372_0_0_9"/>
<reference evidence="1 3" key="2">
    <citation type="submission" date="2007-08" db="EMBL/GenBank/DDBJ databases">
        <authorList>
            <person name="Fulton L."/>
            <person name="Clifton S."/>
            <person name="Fulton B."/>
            <person name="Xu J."/>
            <person name="Minx P."/>
            <person name="Pepin K.H."/>
            <person name="Johnson M."/>
            <person name="Thiruvilangam P."/>
            <person name="Bhonagiri V."/>
            <person name="Nash W.E."/>
            <person name="Wang C."/>
            <person name="Mardis E.R."/>
            <person name="Wilson R.K."/>
        </authorList>
    </citation>
    <scope>NUCLEOTIDE SEQUENCE [LARGE SCALE GENOMIC DNA]</scope>
    <source>
        <strain evidence="1 3">DSM 753</strain>
    </source>
</reference>
<comment type="caution">
    <text evidence="1">The sequence shown here is derived from an EMBL/GenBank/DDBJ whole genome shotgun (WGS) entry which is preliminary data.</text>
</comment>
<dbReference type="EMBL" id="ABCB02000019">
    <property type="protein sequence ID" value="EDO60865.1"/>
    <property type="molecule type" value="Genomic_DNA"/>
</dbReference>
<accession>A7VV65</accession>
<keyword evidence="4" id="KW-1185">Reference proteome</keyword>
<evidence type="ECO:0000313" key="1">
    <source>
        <dbReference type="EMBL" id="EDO60865.1"/>
    </source>
</evidence>
<dbReference type="AlphaFoldDB" id="A7VV65"/>
<reference evidence="2 4" key="3">
    <citation type="submission" date="2017-07" db="EMBL/GenBank/DDBJ databases">
        <title>Prevalence of linear plasmids in Cutibacterium (Propionibacterium) acnes isolates obtained from prostatic tissue.</title>
        <authorList>
            <person name="Davidsson S."/>
            <person name="Carlsson J."/>
            <person name="Molling P."/>
            <person name="Andren O."/>
            <person name="Andersson S.-O."/>
            <person name="Brzuszkiewicz E."/>
            <person name="Poehlein A."/>
            <person name="Al-Zeer M."/>
            <person name="Brinkmann V."/>
            <person name="Scavenius C."/>
            <person name="Nazipi S."/>
            <person name="Soderquist B."/>
            <person name="Bruggemann H."/>
        </authorList>
    </citation>
    <scope>NUCLEOTIDE SEQUENCE [LARGE SCALE GENOMIC DNA]</scope>
    <source>
        <strain evidence="2 4">DSM 753</strain>
    </source>
</reference>
<sequence>MNVKIQDLKDVTINGVKTLCTKSLGSYKETFFEWTAFPMAVDFKSTRIACGLLEGWHHTPTFNEIEYHEDAELFYFLEGPALMLFVDIKAGKAVMESAQIVRIPAGTELSIDPGKGHFVAVAEGDTMKALVVAPVQDSPRITLDETVCGE</sequence>
<evidence type="ECO:0000313" key="2">
    <source>
        <dbReference type="EMBL" id="PEQ23659.1"/>
    </source>
</evidence>
<organism evidence="1 3">
    <name type="scientific">[Clostridium] leptum DSM 753</name>
    <dbReference type="NCBI Taxonomy" id="428125"/>
    <lineage>
        <taxon>Bacteria</taxon>
        <taxon>Bacillati</taxon>
        <taxon>Bacillota</taxon>
        <taxon>Clostridia</taxon>
        <taxon>Eubacteriales</taxon>
        <taxon>Oscillospiraceae</taxon>
        <taxon>Oscillospiraceae incertae sedis</taxon>
    </lineage>
</organism>
<dbReference type="InterPro" id="IPR014710">
    <property type="entry name" value="RmlC-like_jellyroll"/>
</dbReference>
<dbReference type="SUPFAM" id="SSF51182">
    <property type="entry name" value="RmlC-like cupins"/>
    <property type="match status" value="1"/>
</dbReference>
<dbReference type="eggNOG" id="ENOG5032V5T">
    <property type="taxonomic scope" value="Bacteria"/>
</dbReference>
<dbReference type="OrthoDB" id="1926430at2"/>
<dbReference type="Proteomes" id="UP000003490">
    <property type="component" value="Unassembled WGS sequence"/>
</dbReference>
<dbReference type="Gene3D" id="2.60.120.10">
    <property type="entry name" value="Jelly Rolls"/>
    <property type="match status" value="1"/>
</dbReference>
<evidence type="ECO:0000313" key="4">
    <source>
        <dbReference type="Proteomes" id="UP000220611"/>
    </source>
</evidence>